<evidence type="ECO:0000313" key="2">
    <source>
        <dbReference type="Proteomes" id="UP001152604"/>
    </source>
</evidence>
<comment type="caution">
    <text evidence="1">The sequence shown here is derived from an EMBL/GenBank/DDBJ whole genome shotgun (WGS) entry which is preliminary data.</text>
</comment>
<protein>
    <submittedName>
        <fullName evidence="1">Uncharacterized protein</fullName>
    </submittedName>
</protein>
<proteinExistence type="predicted"/>
<sequence length="53" mass="5866">MVHVTDSFASSRDQDFPELFKTFNVIASHAFSYFVVIGADGDSARLKLTAQKV</sequence>
<dbReference type="Proteomes" id="UP001152604">
    <property type="component" value="Unassembled WGS sequence"/>
</dbReference>
<reference evidence="1" key="1">
    <citation type="submission" date="2022-03" db="EMBL/GenBank/DDBJ databases">
        <authorList>
            <person name="Brunel B."/>
        </authorList>
    </citation>
    <scope>NUCLEOTIDE SEQUENCE</scope>
    <source>
        <strain evidence="1">STM4922sample</strain>
    </source>
</reference>
<organism evidence="1 2">
    <name type="scientific">Mesorhizobium ventifaucium</name>
    <dbReference type="NCBI Taxonomy" id="666020"/>
    <lineage>
        <taxon>Bacteria</taxon>
        <taxon>Pseudomonadati</taxon>
        <taxon>Pseudomonadota</taxon>
        <taxon>Alphaproteobacteria</taxon>
        <taxon>Hyphomicrobiales</taxon>
        <taxon>Phyllobacteriaceae</taxon>
        <taxon>Mesorhizobium</taxon>
    </lineage>
</organism>
<evidence type="ECO:0000313" key="1">
    <source>
        <dbReference type="EMBL" id="CAH2401439.1"/>
    </source>
</evidence>
<name>A0ABM9DXE2_9HYPH</name>
<dbReference type="EMBL" id="CAKXZS010000023">
    <property type="protein sequence ID" value="CAH2401439.1"/>
    <property type="molecule type" value="Genomic_DNA"/>
</dbReference>
<accession>A0ABM9DXE2</accession>
<gene>
    <name evidence="1" type="ORF">MES4922_30096</name>
</gene>
<keyword evidence="2" id="KW-1185">Reference proteome</keyword>